<dbReference type="Pfam" id="PF08327">
    <property type="entry name" value="AHSA1"/>
    <property type="match status" value="1"/>
</dbReference>
<dbReference type="InterPro" id="IPR013538">
    <property type="entry name" value="ASHA1/2-like_C"/>
</dbReference>
<dbReference type="Proteomes" id="UP000192656">
    <property type="component" value="Unassembled WGS sequence"/>
</dbReference>
<protein>
    <submittedName>
        <fullName evidence="3">Uncharacterized conserved protein YndB, AHSA1/START domain</fullName>
    </submittedName>
</protein>
<dbReference type="SUPFAM" id="SSF55961">
    <property type="entry name" value="Bet v1-like"/>
    <property type="match status" value="1"/>
</dbReference>
<organism evidence="3 4">
    <name type="scientific">Fulvimarina manganoxydans</name>
    <dbReference type="NCBI Taxonomy" id="937218"/>
    <lineage>
        <taxon>Bacteria</taxon>
        <taxon>Pseudomonadati</taxon>
        <taxon>Pseudomonadota</taxon>
        <taxon>Alphaproteobacteria</taxon>
        <taxon>Hyphomicrobiales</taxon>
        <taxon>Aurantimonadaceae</taxon>
        <taxon>Fulvimarina</taxon>
    </lineage>
</organism>
<dbReference type="Gene3D" id="3.30.530.20">
    <property type="match status" value="1"/>
</dbReference>
<keyword evidence="4" id="KW-1185">Reference proteome</keyword>
<dbReference type="STRING" id="937218.SAMN06297251_107110"/>
<name>A0A1W2BSE6_9HYPH</name>
<dbReference type="OrthoDB" id="9800600at2"/>
<reference evidence="3 4" key="1">
    <citation type="submission" date="2017-04" db="EMBL/GenBank/DDBJ databases">
        <authorList>
            <person name="Afonso C.L."/>
            <person name="Miller P.J."/>
            <person name="Scott M.A."/>
            <person name="Spackman E."/>
            <person name="Goraichik I."/>
            <person name="Dimitrov K.M."/>
            <person name="Suarez D.L."/>
            <person name="Swayne D.E."/>
        </authorList>
    </citation>
    <scope>NUCLEOTIDE SEQUENCE [LARGE SCALE GENOMIC DNA]</scope>
    <source>
        <strain evidence="3 4">CGMCC 1.10972</strain>
    </source>
</reference>
<accession>A0A1W2BSE6</accession>
<evidence type="ECO:0000259" key="2">
    <source>
        <dbReference type="Pfam" id="PF08327"/>
    </source>
</evidence>
<dbReference type="AlphaFoldDB" id="A0A1W2BSE6"/>
<feature type="domain" description="Activator of Hsp90 ATPase homologue 1/2-like C-terminal" evidence="2">
    <location>
        <begin position="27"/>
        <end position="152"/>
    </location>
</feature>
<evidence type="ECO:0000313" key="3">
    <source>
        <dbReference type="EMBL" id="SMC75873.1"/>
    </source>
</evidence>
<evidence type="ECO:0000313" key="4">
    <source>
        <dbReference type="Proteomes" id="UP000192656"/>
    </source>
</evidence>
<dbReference type="CDD" id="cd07814">
    <property type="entry name" value="SRPBCC_CalC_Aha1-like"/>
    <property type="match status" value="1"/>
</dbReference>
<dbReference type="RefSeq" id="WP_084409926.1">
    <property type="nucleotide sequence ID" value="NZ_FWXR01000007.1"/>
</dbReference>
<comment type="similarity">
    <text evidence="1">Belongs to the AHA1 family.</text>
</comment>
<sequence length="166" mass="18616">MLAPVTAGSERVDAETGRLLIEKTIAASRQHVWRCLTEPDCFKVWWRETVDFEPKLGGRFTEPWKTPDGTMRTTRAQVTAYHPPEGFVMVWADEDWTFDTVVSVTLEEVEGGTRISIEHQGWEKAPEADRADLLGEHEIGWTLHLANLASHAEQHGGGGDEPNEGH</sequence>
<dbReference type="EMBL" id="FWXR01000007">
    <property type="protein sequence ID" value="SMC75873.1"/>
    <property type="molecule type" value="Genomic_DNA"/>
</dbReference>
<proteinExistence type="inferred from homology"/>
<dbReference type="InterPro" id="IPR023393">
    <property type="entry name" value="START-like_dom_sf"/>
</dbReference>
<evidence type="ECO:0000256" key="1">
    <source>
        <dbReference type="ARBA" id="ARBA00006817"/>
    </source>
</evidence>
<gene>
    <name evidence="3" type="ORF">SAMN06297251_107110</name>
</gene>